<feature type="domain" description="Methyltransferase" evidence="1">
    <location>
        <begin position="98"/>
        <end position="163"/>
    </location>
</feature>
<proteinExistence type="predicted"/>
<dbReference type="PANTHER" id="PTHR43464">
    <property type="entry name" value="METHYLTRANSFERASE"/>
    <property type="match status" value="1"/>
</dbReference>
<name>A0AA36JRZ5_9DINO</name>
<evidence type="ECO:0000313" key="3">
    <source>
        <dbReference type="Proteomes" id="UP001178507"/>
    </source>
</evidence>
<accession>A0AA36JRZ5</accession>
<reference evidence="2" key="1">
    <citation type="submission" date="2023-08" db="EMBL/GenBank/DDBJ databases">
        <authorList>
            <person name="Chen Y."/>
            <person name="Shah S."/>
            <person name="Dougan E. K."/>
            <person name="Thang M."/>
            <person name="Chan C."/>
        </authorList>
    </citation>
    <scope>NUCLEOTIDE SEQUENCE</scope>
</reference>
<dbReference type="CDD" id="cd02440">
    <property type="entry name" value="AdoMet_MTases"/>
    <property type="match status" value="1"/>
</dbReference>
<keyword evidence="3" id="KW-1185">Reference proteome</keyword>
<dbReference type="GO" id="GO:0008168">
    <property type="term" value="F:methyltransferase activity"/>
    <property type="evidence" value="ECO:0007669"/>
    <property type="project" value="TreeGrafter"/>
</dbReference>
<dbReference type="Pfam" id="PF13649">
    <property type="entry name" value="Methyltransf_25"/>
    <property type="match status" value="1"/>
</dbReference>
<dbReference type="EMBL" id="CAUJNA010003805">
    <property type="protein sequence ID" value="CAJ1410079.1"/>
    <property type="molecule type" value="Genomic_DNA"/>
</dbReference>
<dbReference type="InterPro" id="IPR041698">
    <property type="entry name" value="Methyltransf_25"/>
</dbReference>
<sequence>MSYWETTPPHICTMAQVRRALATCAVLTAARNSLPQIQVFAAPRMESKLAEHNQYQAKTFDEKSDFFASEKATPASVEPKLRRIACSCRLETPGTTLLDVGTGTGALLPFFQEAGVDLAQVVGVDLSAGMLGFAKERFPETTFVQEDVLQFQGGRFDRVARAESRLCPAWGLPVVFNACFGNLFDPVAVLRHVARDLLSDGGLVVISHPLGRPWLRTLQQSDPRMVLHDLPGKEQLKTMLAEVPELELESLEDDADFYCLVLRRR</sequence>
<evidence type="ECO:0000259" key="1">
    <source>
        <dbReference type="Pfam" id="PF13649"/>
    </source>
</evidence>
<dbReference type="Proteomes" id="UP001178507">
    <property type="component" value="Unassembled WGS sequence"/>
</dbReference>
<dbReference type="Gene3D" id="3.40.50.150">
    <property type="entry name" value="Vaccinia Virus protein VP39"/>
    <property type="match status" value="1"/>
</dbReference>
<dbReference type="SUPFAM" id="SSF53335">
    <property type="entry name" value="S-adenosyl-L-methionine-dependent methyltransferases"/>
    <property type="match status" value="1"/>
</dbReference>
<organism evidence="2 3">
    <name type="scientific">Effrenium voratum</name>
    <dbReference type="NCBI Taxonomy" id="2562239"/>
    <lineage>
        <taxon>Eukaryota</taxon>
        <taxon>Sar</taxon>
        <taxon>Alveolata</taxon>
        <taxon>Dinophyceae</taxon>
        <taxon>Suessiales</taxon>
        <taxon>Symbiodiniaceae</taxon>
        <taxon>Effrenium</taxon>
    </lineage>
</organism>
<dbReference type="AlphaFoldDB" id="A0AA36JRZ5"/>
<comment type="caution">
    <text evidence="2">The sequence shown here is derived from an EMBL/GenBank/DDBJ whole genome shotgun (WGS) entry which is preliminary data.</text>
</comment>
<gene>
    <name evidence="2" type="ORF">EVOR1521_LOCUS31012</name>
</gene>
<evidence type="ECO:0000313" key="2">
    <source>
        <dbReference type="EMBL" id="CAJ1410079.1"/>
    </source>
</evidence>
<dbReference type="InterPro" id="IPR029063">
    <property type="entry name" value="SAM-dependent_MTases_sf"/>
</dbReference>
<protein>
    <recommendedName>
        <fullName evidence="1">Methyltransferase domain-containing protein</fullName>
    </recommendedName>
</protein>